<dbReference type="PROSITE" id="PS51257">
    <property type="entry name" value="PROKAR_LIPOPROTEIN"/>
    <property type="match status" value="1"/>
</dbReference>
<accession>A0ABN9E3A7</accession>
<evidence type="ECO:0000256" key="1">
    <source>
        <dbReference type="SAM" id="SignalP"/>
    </source>
</evidence>
<dbReference type="EMBL" id="CATNWA010015090">
    <property type="protein sequence ID" value="CAI9579371.1"/>
    <property type="molecule type" value="Genomic_DNA"/>
</dbReference>
<name>A0ABN9E3A7_9NEOB</name>
<keyword evidence="3" id="KW-1185">Reference proteome</keyword>
<evidence type="ECO:0000313" key="3">
    <source>
        <dbReference type="Proteomes" id="UP001162483"/>
    </source>
</evidence>
<evidence type="ECO:0008006" key="4">
    <source>
        <dbReference type="Google" id="ProtNLM"/>
    </source>
</evidence>
<keyword evidence="1" id="KW-0732">Signal</keyword>
<proteinExistence type="predicted"/>
<gene>
    <name evidence="2" type="ORF">SPARVUS_LOCUS9062144</name>
</gene>
<protein>
    <recommendedName>
        <fullName evidence="4">Secreted protein</fullName>
    </recommendedName>
</protein>
<dbReference type="Proteomes" id="UP001162483">
    <property type="component" value="Unassembled WGS sequence"/>
</dbReference>
<feature type="signal peptide" evidence="1">
    <location>
        <begin position="1"/>
        <end position="22"/>
    </location>
</feature>
<reference evidence="2" key="1">
    <citation type="submission" date="2023-05" db="EMBL/GenBank/DDBJ databases">
        <authorList>
            <person name="Stuckert A."/>
        </authorList>
    </citation>
    <scope>NUCLEOTIDE SEQUENCE</scope>
</reference>
<evidence type="ECO:0000313" key="2">
    <source>
        <dbReference type="EMBL" id="CAI9579371.1"/>
    </source>
</evidence>
<organism evidence="2 3">
    <name type="scientific">Staurois parvus</name>
    <dbReference type="NCBI Taxonomy" id="386267"/>
    <lineage>
        <taxon>Eukaryota</taxon>
        <taxon>Metazoa</taxon>
        <taxon>Chordata</taxon>
        <taxon>Craniata</taxon>
        <taxon>Vertebrata</taxon>
        <taxon>Euteleostomi</taxon>
        <taxon>Amphibia</taxon>
        <taxon>Batrachia</taxon>
        <taxon>Anura</taxon>
        <taxon>Neobatrachia</taxon>
        <taxon>Ranoidea</taxon>
        <taxon>Ranidae</taxon>
        <taxon>Staurois</taxon>
    </lineage>
</organism>
<feature type="chain" id="PRO_5045351455" description="Secreted protein" evidence="1">
    <location>
        <begin position="23"/>
        <end position="69"/>
    </location>
</feature>
<comment type="caution">
    <text evidence="2">The sequence shown here is derived from an EMBL/GenBank/DDBJ whole genome shotgun (WGS) entry which is preliminary data.</text>
</comment>
<sequence>MGLCVRILGGCGTILVLATAQACTGLMGLATSPSHTAVLVCERPGCIRPLVLASSPKGRAALVPALCCI</sequence>